<evidence type="ECO:0000256" key="3">
    <source>
        <dbReference type="ARBA" id="ARBA00023599"/>
    </source>
</evidence>
<feature type="compositionally biased region" description="Basic and acidic residues" evidence="4">
    <location>
        <begin position="605"/>
        <end position="617"/>
    </location>
</feature>
<dbReference type="EnsemblMetazoa" id="XM_022814285">
    <property type="protein sequence ID" value="XP_022670020"/>
    <property type="gene ID" value="LOC111253970"/>
</dbReference>
<dbReference type="KEGG" id="vde:111253970"/>
<feature type="compositionally biased region" description="Acidic residues" evidence="4">
    <location>
        <begin position="653"/>
        <end position="664"/>
    </location>
</feature>
<dbReference type="GO" id="GO:0046856">
    <property type="term" value="P:phosphatidylinositol dephosphorylation"/>
    <property type="evidence" value="ECO:0007669"/>
    <property type="project" value="InterPro"/>
</dbReference>
<dbReference type="InterPro" id="IPR000300">
    <property type="entry name" value="IPPc"/>
</dbReference>
<feature type="compositionally biased region" description="Basic residues" evidence="4">
    <location>
        <begin position="627"/>
        <end position="640"/>
    </location>
</feature>
<evidence type="ECO:0000256" key="2">
    <source>
        <dbReference type="ARBA" id="ARBA00022801"/>
    </source>
</evidence>
<dbReference type="CTD" id="326119"/>
<dbReference type="SUPFAM" id="SSF56219">
    <property type="entry name" value="DNase I-like"/>
    <property type="match status" value="1"/>
</dbReference>
<reference evidence="6" key="1">
    <citation type="submission" date="2021-01" db="UniProtKB">
        <authorList>
            <consortium name="EnsemblMetazoa"/>
        </authorList>
    </citation>
    <scope>IDENTIFICATION</scope>
</reference>
<evidence type="ECO:0000313" key="7">
    <source>
        <dbReference type="Proteomes" id="UP000594260"/>
    </source>
</evidence>
<keyword evidence="7" id="KW-1185">Reference proteome</keyword>
<dbReference type="EnsemblMetazoa" id="XM_022814289">
    <property type="protein sequence ID" value="XP_022670024"/>
    <property type="gene ID" value="LOC111253970"/>
</dbReference>
<dbReference type="GO" id="GO:0004445">
    <property type="term" value="F:inositol-polyphosphate 5-phosphatase activity"/>
    <property type="evidence" value="ECO:0007669"/>
    <property type="project" value="UniProtKB-EC"/>
</dbReference>
<dbReference type="AlphaFoldDB" id="A0A7M7KSF6"/>
<dbReference type="Gene3D" id="3.60.10.10">
    <property type="entry name" value="Endonuclease/exonuclease/phosphatase"/>
    <property type="match status" value="2"/>
</dbReference>
<dbReference type="PANTHER" id="PTHR12997:SF2">
    <property type="entry name" value="INOSITOL POLYPHOSPHATE-5-PHOSPHATASE A"/>
    <property type="match status" value="1"/>
</dbReference>
<dbReference type="RefSeq" id="XP_022670023.1">
    <property type="nucleotide sequence ID" value="XM_022814288.1"/>
</dbReference>
<dbReference type="EnsemblMetazoa" id="XM_022814287">
    <property type="protein sequence ID" value="XP_022670022"/>
    <property type="gene ID" value="LOC111253970"/>
</dbReference>
<feature type="compositionally biased region" description="Basic and acidic residues" evidence="4">
    <location>
        <begin position="641"/>
        <end position="652"/>
    </location>
</feature>
<evidence type="ECO:0000256" key="1">
    <source>
        <dbReference type="ARBA" id="ARBA00012997"/>
    </source>
</evidence>
<dbReference type="FunCoup" id="A0A7M7KSF6">
    <property type="interactions" value="225"/>
</dbReference>
<keyword evidence="2" id="KW-0378">Hydrolase</keyword>
<dbReference type="GeneID" id="111253970"/>
<dbReference type="Pfam" id="PF22669">
    <property type="entry name" value="Exo_endo_phos2"/>
    <property type="match status" value="1"/>
</dbReference>
<evidence type="ECO:0000256" key="4">
    <source>
        <dbReference type="SAM" id="MobiDB-lite"/>
    </source>
</evidence>
<dbReference type="EnsemblMetazoa" id="XM_022814288">
    <property type="protein sequence ID" value="XP_022670023"/>
    <property type="gene ID" value="LOC111253970"/>
</dbReference>
<proteinExistence type="inferred from homology"/>
<feature type="region of interest" description="Disordered" evidence="4">
    <location>
        <begin position="305"/>
        <end position="327"/>
    </location>
</feature>
<feature type="region of interest" description="Disordered" evidence="4">
    <location>
        <begin position="584"/>
        <end position="681"/>
    </location>
</feature>
<feature type="domain" description="Inositol polyphosphate-related phosphatase" evidence="5">
    <location>
        <begin position="14"/>
        <end position="582"/>
    </location>
</feature>
<dbReference type="EnsemblMetazoa" id="XM_022814286">
    <property type="protein sequence ID" value="XP_022670021"/>
    <property type="gene ID" value="LOC111253970"/>
</dbReference>
<name>A0A7M7KSF6_VARDE</name>
<sequence>MQAAMLSSLSKNGSCLELALVTANVGSIFENPADLFEIWISCFAAKVVSPRPPALLAVHLQEVGGKRFHSSMCHAQAFVHKLAAALQPYGLTKHIAFIDDENDSTKFTALGSIYFVHSSVSSKVRVWNFKSGSFDPLDQHSRVYFQEDLEPVATVHKHKFSPDMTPMQRSSRKGFLRTRWQLAENLIPIELMNVHLFHDESNFVAMQQFPSLYSEGRRRALRFALERIGTDLDDNEPRSSKQCLPHAFFIFGDFNFRLDTGAVVSWLSEGAELHETKDETGKLTRQEFHQRTISTTISTVTTLTKTTASHDDAPTSEESAGTHQGERAVSAVLAAQTESGSYKQKLEGKDSKRAGKMAVNDRRTTFCDAGGEGTHNRSEPRQVAQKQYKASDEVYHCSSSEQYQLQGVPGSSVTEKHKSEQKGAIQGHQGVGSAFSTTSEVSTMSAAPGRKSEGGCCPRRVLTLEKKLFELHEDRAKTRFTSDLNRNKLLSHDKEPEFFKEELDEFTIQFPPTYPYTESADDGHSFMGTRCPSWCDRVLFGLKTRNALCLRLIEYDVVGKEHCMGDHKPVLLRVRIGNNDALSENYADSGQQQQGIFREQQGRSQNKETDALAKEDVMQTSMETKANGKRPPKRNSRQGKGRQDEAGAREEQDSTETEQMDSEETEPKGLRTGRGRTTKCCPQLKKCSVL</sequence>
<organism evidence="6 7">
    <name type="scientific">Varroa destructor</name>
    <name type="common">Honeybee mite</name>
    <dbReference type="NCBI Taxonomy" id="109461"/>
    <lineage>
        <taxon>Eukaryota</taxon>
        <taxon>Metazoa</taxon>
        <taxon>Ecdysozoa</taxon>
        <taxon>Arthropoda</taxon>
        <taxon>Chelicerata</taxon>
        <taxon>Arachnida</taxon>
        <taxon>Acari</taxon>
        <taxon>Parasitiformes</taxon>
        <taxon>Mesostigmata</taxon>
        <taxon>Gamasina</taxon>
        <taxon>Dermanyssoidea</taxon>
        <taxon>Varroidae</taxon>
        <taxon>Varroa</taxon>
    </lineage>
</organism>
<dbReference type="EC" id="3.1.3.56" evidence="1"/>
<dbReference type="RefSeq" id="XP_022670024.1">
    <property type="nucleotide sequence ID" value="XM_022814289.1"/>
</dbReference>
<dbReference type="InParanoid" id="A0A7M7KSF6"/>
<accession>A0A7M7KSF6</accession>
<dbReference type="EnsemblMetazoa" id="XM_022814290">
    <property type="protein sequence ID" value="XP_022670025"/>
    <property type="gene ID" value="LOC111253970"/>
</dbReference>
<dbReference type="RefSeq" id="XP_022670020.1">
    <property type="nucleotide sequence ID" value="XM_022814285.1"/>
</dbReference>
<dbReference type="RefSeq" id="XP_022670021.1">
    <property type="nucleotide sequence ID" value="XM_022814286.1"/>
</dbReference>
<dbReference type="InterPro" id="IPR036691">
    <property type="entry name" value="Endo/exonu/phosph_ase_sf"/>
</dbReference>
<comment type="similarity">
    <text evidence="3">Belongs to the inositol 1,4,5-trisphosphate 5-phosphatase type I family.</text>
</comment>
<evidence type="ECO:0000313" key="6">
    <source>
        <dbReference type="EnsemblMetazoa" id="XP_022670020"/>
    </source>
</evidence>
<dbReference type="OrthoDB" id="5780965at2759"/>
<dbReference type="PANTHER" id="PTHR12997">
    <property type="entry name" value="TYPE I INOSITOL-1,4,5-TRISPHOSPHATE 5-PHOSPHATASE"/>
    <property type="match status" value="1"/>
</dbReference>
<dbReference type="RefSeq" id="XP_022670022.1">
    <property type="nucleotide sequence ID" value="XM_022814287.1"/>
</dbReference>
<dbReference type="RefSeq" id="XP_022670025.1">
    <property type="nucleotide sequence ID" value="XM_022814290.1"/>
</dbReference>
<evidence type="ECO:0000259" key="5">
    <source>
        <dbReference type="SMART" id="SM00128"/>
    </source>
</evidence>
<protein>
    <recommendedName>
        <fullName evidence="1">inositol-polyphosphate 5-phosphatase</fullName>
        <ecNumber evidence="1">3.1.3.56</ecNumber>
    </recommendedName>
</protein>
<dbReference type="SMART" id="SM00128">
    <property type="entry name" value="IPPc"/>
    <property type="match status" value="1"/>
</dbReference>
<dbReference type="Proteomes" id="UP000594260">
    <property type="component" value="Unplaced"/>
</dbReference>
<feature type="compositionally biased region" description="Low complexity" evidence="4">
    <location>
        <begin position="590"/>
        <end position="599"/>
    </location>
</feature>
<dbReference type="InterPro" id="IPR039737">
    <property type="entry name" value="INPP5A"/>
</dbReference>